<comment type="subcellular location">
    <subcellularLocation>
        <location evidence="1">Cell membrane</location>
        <topology evidence="1">Peripheral membrane protein</topology>
    </subcellularLocation>
</comment>
<dbReference type="PANTHER" id="PTHR43297">
    <property type="entry name" value="OLIGOPEPTIDE TRANSPORT ATP-BINDING PROTEIN APPD"/>
    <property type="match status" value="1"/>
</dbReference>
<keyword evidence="6 9" id="KW-0067">ATP-binding</keyword>
<dbReference type="PROSITE" id="PS00211">
    <property type="entry name" value="ABC_TRANSPORTER_1"/>
    <property type="match status" value="1"/>
</dbReference>
<dbReference type="EMBL" id="QXWK01000013">
    <property type="protein sequence ID" value="NBH61633.1"/>
    <property type="molecule type" value="Genomic_DNA"/>
</dbReference>
<evidence type="ECO:0000256" key="1">
    <source>
        <dbReference type="ARBA" id="ARBA00004202"/>
    </source>
</evidence>
<evidence type="ECO:0000256" key="4">
    <source>
        <dbReference type="ARBA" id="ARBA00022475"/>
    </source>
</evidence>
<dbReference type="SUPFAM" id="SSF52540">
    <property type="entry name" value="P-loop containing nucleoside triphosphate hydrolases"/>
    <property type="match status" value="1"/>
</dbReference>
<evidence type="ECO:0000256" key="7">
    <source>
        <dbReference type="ARBA" id="ARBA00023136"/>
    </source>
</evidence>
<gene>
    <name evidence="9" type="ORF">D0435_08215</name>
</gene>
<comment type="similarity">
    <text evidence="2">Belongs to the ABC transporter superfamily.</text>
</comment>
<dbReference type="RefSeq" id="WP_160201914.1">
    <property type="nucleotide sequence ID" value="NZ_QXWK01000013.1"/>
</dbReference>
<keyword evidence="7" id="KW-0472">Membrane</keyword>
<dbReference type="InterPro" id="IPR003593">
    <property type="entry name" value="AAA+_ATPase"/>
</dbReference>
<evidence type="ECO:0000256" key="6">
    <source>
        <dbReference type="ARBA" id="ARBA00022840"/>
    </source>
</evidence>
<evidence type="ECO:0000256" key="2">
    <source>
        <dbReference type="ARBA" id="ARBA00005417"/>
    </source>
</evidence>
<dbReference type="Proteomes" id="UP000446866">
    <property type="component" value="Unassembled WGS sequence"/>
</dbReference>
<name>A0A845QLL7_9FIRM</name>
<dbReference type="CDD" id="cd03257">
    <property type="entry name" value="ABC_NikE_OppD_transporters"/>
    <property type="match status" value="1"/>
</dbReference>
<comment type="caution">
    <text evidence="9">The sequence shown here is derived from an EMBL/GenBank/DDBJ whole genome shotgun (WGS) entry which is preliminary data.</text>
</comment>
<reference evidence="9 10" key="1">
    <citation type="submission" date="2018-08" db="EMBL/GenBank/DDBJ databases">
        <title>Murine metabolic-syndrome-specific gut microbial biobank.</title>
        <authorList>
            <person name="Liu C."/>
        </authorList>
    </citation>
    <scope>NUCLEOTIDE SEQUENCE [LARGE SCALE GENOMIC DNA]</scope>
    <source>
        <strain evidence="9 10">28</strain>
    </source>
</reference>
<dbReference type="InterPro" id="IPR017871">
    <property type="entry name" value="ABC_transporter-like_CS"/>
</dbReference>
<dbReference type="Gene3D" id="3.40.50.300">
    <property type="entry name" value="P-loop containing nucleotide triphosphate hydrolases"/>
    <property type="match status" value="1"/>
</dbReference>
<dbReference type="GO" id="GO:0005524">
    <property type="term" value="F:ATP binding"/>
    <property type="evidence" value="ECO:0007669"/>
    <property type="project" value="UniProtKB-KW"/>
</dbReference>
<dbReference type="GO" id="GO:0005886">
    <property type="term" value="C:plasma membrane"/>
    <property type="evidence" value="ECO:0007669"/>
    <property type="project" value="UniProtKB-SubCell"/>
</dbReference>
<keyword evidence="4" id="KW-1003">Cell membrane</keyword>
<feature type="domain" description="ABC transporter" evidence="8">
    <location>
        <begin position="6"/>
        <end position="255"/>
    </location>
</feature>
<dbReference type="GO" id="GO:0015833">
    <property type="term" value="P:peptide transport"/>
    <property type="evidence" value="ECO:0007669"/>
    <property type="project" value="InterPro"/>
</dbReference>
<dbReference type="InterPro" id="IPR013563">
    <property type="entry name" value="Oligopep_ABC_C"/>
</dbReference>
<sequence>MSEELLKLEHLSIDYKVKDGYLSAVNDVNFTVNKGEVFAVVGESGCGKSTVAHSIMNLLPGGNEEMHGKILFKGKDLRTCTQQEMESIRGKEIGMIFQNPLDSLNPVYTVGGQIAEAIQLDKVDKVEAWNRVTQLFKDVKMPDAEERVKSFPHELSGGMRQRVMIAMMLSRNPELLIADEPTTALDVTIEAQILEIMKELKDKYNTAIMLITHNFGLVAEIADKIGIMYAGEMVESGDVFEIFANPTHPYTRLLMQALPSKTKAEGRLQTITGSVPRITEKKPECRFANRCPFAEEVCFKEAPPMNYVSESHFCRCHLAGKEEK</sequence>
<dbReference type="Pfam" id="PF00005">
    <property type="entry name" value="ABC_tran"/>
    <property type="match status" value="1"/>
</dbReference>
<evidence type="ECO:0000313" key="10">
    <source>
        <dbReference type="Proteomes" id="UP000446866"/>
    </source>
</evidence>
<organism evidence="9 10">
    <name type="scientific">Anaerotruncus colihominis</name>
    <dbReference type="NCBI Taxonomy" id="169435"/>
    <lineage>
        <taxon>Bacteria</taxon>
        <taxon>Bacillati</taxon>
        <taxon>Bacillota</taxon>
        <taxon>Clostridia</taxon>
        <taxon>Eubacteriales</taxon>
        <taxon>Oscillospiraceae</taxon>
        <taxon>Anaerotruncus</taxon>
    </lineage>
</organism>
<dbReference type="PANTHER" id="PTHR43297:SF2">
    <property type="entry name" value="DIPEPTIDE TRANSPORT ATP-BINDING PROTEIN DPPD"/>
    <property type="match status" value="1"/>
</dbReference>
<dbReference type="Pfam" id="PF08352">
    <property type="entry name" value="oligo_HPY"/>
    <property type="match status" value="1"/>
</dbReference>
<evidence type="ECO:0000313" key="9">
    <source>
        <dbReference type="EMBL" id="NBH61633.1"/>
    </source>
</evidence>
<dbReference type="GO" id="GO:0016887">
    <property type="term" value="F:ATP hydrolysis activity"/>
    <property type="evidence" value="ECO:0007669"/>
    <property type="project" value="InterPro"/>
</dbReference>
<dbReference type="PROSITE" id="PS50893">
    <property type="entry name" value="ABC_TRANSPORTER_2"/>
    <property type="match status" value="1"/>
</dbReference>
<proteinExistence type="inferred from homology"/>
<evidence type="ECO:0000256" key="3">
    <source>
        <dbReference type="ARBA" id="ARBA00022448"/>
    </source>
</evidence>
<dbReference type="FunFam" id="3.40.50.300:FF:000016">
    <property type="entry name" value="Oligopeptide ABC transporter ATP-binding component"/>
    <property type="match status" value="1"/>
</dbReference>
<dbReference type="SMART" id="SM00382">
    <property type="entry name" value="AAA"/>
    <property type="match status" value="1"/>
</dbReference>
<dbReference type="InterPro" id="IPR027417">
    <property type="entry name" value="P-loop_NTPase"/>
</dbReference>
<keyword evidence="10" id="KW-1185">Reference proteome</keyword>
<keyword evidence="5" id="KW-0547">Nucleotide-binding</keyword>
<dbReference type="NCBIfam" id="TIGR01727">
    <property type="entry name" value="oligo_HPY"/>
    <property type="match status" value="1"/>
</dbReference>
<keyword evidence="3" id="KW-0813">Transport</keyword>
<dbReference type="InterPro" id="IPR003439">
    <property type="entry name" value="ABC_transporter-like_ATP-bd"/>
</dbReference>
<evidence type="ECO:0000259" key="8">
    <source>
        <dbReference type="PROSITE" id="PS50893"/>
    </source>
</evidence>
<evidence type="ECO:0000256" key="5">
    <source>
        <dbReference type="ARBA" id="ARBA00022741"/>
    </source>
</evidence>
<dbReference type="AlphaFoldDB" id="A0A845QLL7"/>
<accession>A0A845QLL7</accession>
<dbReference type="InterPro" id="IPR050388">
    <property type="entry name" value="ABC_Ni/Peptide_Import"/>
</dbReference>
<protein>
    <submittedName>
        <fullName evidence="9">ABC transporter ATP-binding protein</fullName>
    </submittedName>
</protein>